<comment type="similarity">
    <text evidence="18">In the N-terminal section; belongs to the folylpolyglutamate synthase family.</text>
</comment>
<evidence type="ECO:0000256" key="18">
    <source>
        <dbReference type="ARBA" id="ARBA00060901"/>
    </source>
</evidence>
<dbReference type="FunFam" id="3.40.1190.10:FF:000011">
    <property type="entry name" value="Folylpolyglutamate synthase/dihydrofolate synthase"/>
    <property type="match status" value="1"/>
</dbReference>
<dbReference type="GO" id="GO:0046656">
    <property type="term" value="P:folic acid biosynthetic process"/>
    <property type="evidence" value="ECO:0007669"/>
    <property type="project" value="UniProtKB-KW"/>
</dbReference>
<evidence type="ECO:0000256" key="3">
    <source>
        <dbReference type="ARBA" id="ARBA00004763"/>
    </source>
</evidence>
<dbReference type="PROSITE" id="PS00792">
    <property type="entry name" value="DHPS_1"/>
    <property type="match status" value="1"/>
</dbReference>
<dbReference type="RefSeq" id="WP_267646113.1">
    <property type="nucleotide sequence ID" value="NZ_JANHGR010000001.1"/>
</dbReference>
<evidence type="ECO:0000313" key="22">
    <source>
        <dbReference type="Proteomes" id="UP001597139"/>
    </source>
</evidence>
<evidence type="ECO:0000256" key="10">
    <source>
        <dbReference type="ARBA" id="ARBA00022723"/>
    </source>
</evidence>
<evidence type="ECO:0000256" key="19">
    <source>
        <dbReference type="ARBA" id="ARBA00068433"/>
    </source>
</evidence>
<evidence type="ECO:0000256" key="16">
    <source>
        <dbReference type="ARBA" id="ARBA00047493"/>
    </source>
</evidence>
<evidence type="ECO:0000256" key="2">
    <source>
        <dbReference type="ARBA" id="ARBA00001946"/>
    </source>
</evidence>
<dbReference type="AlphaFoldDB" id="A0ABD6BPX7"/>
<keyword evidence="11" id="KW-0547">Nucleotide-binding</keyword>
<dbReference type="EC" id="6.3.2.17" evidence="7"/>
<dbReference type="SUPFAM" id="SSF53623">
    <property type="entry name" value="MurD-like peptide ligases, catalytic domain"/>
    <property type="match status" value="1"/>
</dbReference>
<dbReference type="Pfam" id="PF00809">
    <property type="entry name" value="Pterin_bind"/>
    <property type="match status" value="1"/>
</dbReference>
<dbReference type="InterPro" id="IPR004101">
    <property type="entry name" value="Mur_ligase_C"/>
</dbReference>
<feature type="domain" description="Pterin-binding" evidence="20">
    <location>
        <begin position="578"/>
        <end position="828"/>
    </location>
</feature>
<keyword evidence="13" id="KW-0460">Magnesium</keyword>
<dbReference type="InterPro" id="IPR006390">
    <property type="entry name" value="DHP_synth_dom"/>
</dbReference>
<dbReference type="PROSITE" id="PS50972">
    <property type="entry name" value="PTERIN_BINDING"/>
    <property type="match status" value="1"/>
</dbReference>
<name>A0ABD6BPX7_9EURY</name>
<dbReference type="SUPFAM" id="SSF51717">
    <property type="entry name" value="Dihydropteroate synthetase-like"/>
    <property type="match status" value="1"/>
</dbReference>
<dbReference type="SUPFAM" id="SSF53244">
    <property type="entry name" value="MurD-like peptide ligases, peptide-binding domain"/>
    <property type="match status" value="1"/>
</dbReference>
<keyword evidence="15" id="KW-0511">Multifunctional enzyme</keyword>
<comment type="pathway">
    <text evidence="3">Cofactor biosynthesis; tetrahydrofolate biosynthesis; 7,8-dihydrofolate from 2-amino-4-hydroxy-6-hydroxymethyl-7,8-dihydropteridine diphosphate and 4-aminobenzoate: step 1/2.</text>
</comment>
<comment type="caution">
    <text evidence="21">The sequence shown here is derived from an EMBL/GenBank/DDBJ whole genome shotgun (WGS) entry which is preliminary data.</text>
</comment>
<dbReference type="InterPro" id="IPR036565">
    <property type="entry name" value="Mur-like_cat_sf"/>
</dbReference>
<dbReference type="InterPro" id="IPR036615">
    <property type="entry name" value="Mur_ligase_C_dom_sf"/>
</dbReference>
<dbReference type="EMBL" id="JBHUCZ010000003">
    <property type="protein sequence ID" value="MFD1567157.1"/>
    <property type="molecule type" value="Genomic_DNA"/>
</dbReference>
<keyword evidence="22" id="KW-1185">Reference proteome</keyword>
<comment type="catalytic activity">
    <reaction evidence="1">
        <text>(7,8-dihydropterin-6-yl)methyl diphosphate + 4-aminobenzoate = 7,8-dihydropteroate + diphosphate</text>
        <dbReference type="Rhea" id="RHEA:19949"/>
        <dbReference type="ChEBI" id="CHEBI:17836"/>
        <dbReference type="ChEBI" id="CHEBI:17839"/>
        <dbReference type="ChEBI" id="CHEBI:33019"/>
        <dbReference type="ChEBI" id="CHEBI:72950"/>
        <dbReference type="EC" id="2.5.1.15"/>
    </reaction>
</comment>
<evidence type="ECO:0000256" key="9">
    <source>
        <dbReference type="ARBA" id="ARBA00022679"/>
    </source>
</evidence>
<evidence type="ECO:0000256" key="5">
    <source>
        <dbReference type="ARBA" id="ARBA00009951"/>
    </source>
</evidence>
<evidence type="ECO:0000256" key="12">
    <source>
        <dbReference type="ARBA" id="ARBA00022840"/>
    </source>
</evidence>
<evidence type="ECO:0000256" key="17">
    <source>
        <dbReference type="ARBA" id="ARBA00057011"/>
    </source>
</evidence>
<accession>A0ABD6BPX7</accession>
<dbReference type="GO" id="GO:0004156">
    <property type="term" value="F:dihydropteroate synthase activity"/>
    <property type="evidence" value="ECO:0007669"/>
    <property type="project" value="UniProtKB-EC"/>
</dbReference>
<evidence type="ECO:0000256" key="1">
    <source>
        <dbReference type="ARBA" id="ARBA00000012"/>
    </source>
</evidence>
<organism evidence="21 22">
    <name type="scientific">Halolamina litorea</name>
    <dbReference type="NCBI Taxonomy" id="1515593"/>
    <lineage>
        <taxon>Archaea</taxon>
        <taxon>Methanobacteriati</taxon>
        <taxon>Methanobacteriota</taxon>
        <taxon>Stenosarchaea group</taxon>
        <taxon>Halobacteria</taxon>
        <taxon>Halobacteriales</taxon>
        <taxon>Haloferacaceae</taxon>
    </lineage>
</organism>
<dbReference type="GO" id="GO:0046872">
    <property type="term" value="F:metal ion binding"/>
    <property type="evidence" value="ECO:0007669"/>
    <property type="project" value="UniProtKB-KW"/>
</dbReference>
<dbReference type="Gene3D" id="3.40.1190.10">
    <property type="entry name" value="Mur-like, catalytic domain"/>
    <property type="match status" value="1"/>
</dbReference>
<gene>
    <name evidence="21" type="primary">folP</name>
    <name evidence="21" type="ORF">ACFSAU_06605</name>
</gene>
<dbReference type="Pfam" id="PF02875">
    <property type="entry name" value="Mur_ligase_C"/>
    <property type="match status" value="1"/>
</dbReference>
<evidence type="ECO:0000256" key="15">
    <source>
        <dbReference type="ARBA" id="ARBA00023268"/>
    </source>
</evidence>
<dbReference type="GO" id="GO:0005524">
    <property type="term" value="F:ATP binding"/>
    <property type="evidence" value="ECO:0007669"/>
    <property type="project" value="UniProtKB-KW"/>
</dbReference>
<dbReference type="Pfam" id="PF08245">
    <property type="entry name" value="Mur_ligase_M"/>
    <property type="match status" value="1"/>
</dbReference>
<dbReference type="NCBIfam" id="TIGR01499">
    <property type="entry name" value="folC"/>
    <property type="match status" value="1"/>
</dbReference>
<evidence type="ECO:0000256" key="7">
    <source>
        <dbReference type="ARBA" id="ARBA00013025"/>
    </source>
</evidence>
<protein>
    <recommendedName>
        <fullName evidence="19">Probable bifunctional folylpolyglutamate synthase/dihydropteroate synthase</fullName>
        <ecNumber evidence="6">2.5.1.15</ecNumber>
        <ecNumber evidence="7">6.3.2.17</ecNumber>
    </recommendedName>
</protein>
<dbReference type="Gene3D" id="3.90.190.20">
    <property type="entry name" value="Mur ligase, C-terminal domain"/>
    <property type="match status" value="1"/>
</dbReference>
<dbReference type="Gene3D" id="3.20.20.20">
    <property type="entry name" value="Dihydropteroate synthase-like"/>
    <property type="match status" value="1"/>
</dbReference>
<keyword evidence="8" id="KW-0436">Ligase</keyword>
<sequence>MHYHEAANFLFDLRRFGVDPGVESVQDLLAAVGVDTAPESGPAYVQVAGTNGKGSTARMVESALREAGLSVGLYTSPHLETMTERVRIDGREMPRSAVAEFVGETKPWLVDRAADGAPLTFFEVVTAMAIWQFERADVDVAVLEVGLGGELDATSAIQPVASALTNVSLEHTNVLGDTVEEIAETKAHVAPKDRPLITGAEGAALSTIREVAEDVGATGVVTVGEDDWQGEGATEADRHAGGAHPDVTVAYDGRVTHQQAAVSVAADDWSVDAEIPLLGEHQAMNAGIACTLARQVGAELGVDVDRTALERGLARADWPGRFEVMGQSPLTVLDGAHNPEACETVTQTLSTFDYDDCHLVVAAMHDKDTAAMAAALPDATVTTCAPAIDRAEDPEVLGRTFEDAGYDDVTVTGSVANALSKAQAAAGDDDAVLVTGSLYAVAEARTTWTRLHVPKRVDSIGEAETVLRDAQVSEPGIWRMRGKADHRVLHTRVQERQAEYLKQEMLSLDGECSASALRSGGELHDVVLSGTMAQFKRLAEKLQGQPWGLSELGEEIREQLGIQHRPPERDLPWPEDRTAVMGILNVTPDSFHDGGEYERIEDAVARAEAMVDAGADAIDVGGESTRPGADPVEIEEELDRVVPVVEELAELDVPISVDTRRPEVARAVVAAGADVLNDVEGLKDPEMRRVVAETGVPVVLMHSIEAPVDPSTEVEYDDVVEETVRELKARLLAAEKAGVAREQVVIDPGIGFGKTARESFELLDRLAEFDALGCPLLFGHSHKSMFGLTGEEAGDAPHSTVAATALAARNGADVVRVHDVAANVAAANVADAADDPEGFEP</sequence>
<dbReference type="PANTHER" id="PTHR20941:SF1">
    <property type="entry name" value="FOLIC ACID SYNTHESIS PROTEIN FOL1"/>
    <property type="match status" value="1"/>
</dbReference>
<dbReference type="InterPro" id="IPR011005">
    <property type="entry name" value="Dihydropteroate_synth-like_sf"/>
</dbReference>
<evidence type="ECO:0000256" key="8">
    <source>
        <dbReference type="ARBA" id="ARBA00022598"/>
    </source>
</evidence>
<dbReference type="InterPro" id="IPR001645">
    <property type="entry name" value="Folylpolyglutamate_synth"/>
</dbReference>
<keyword evidence="10" id="KW-0479">Metal-binding</keyword>
<comment type="pathway">
    <text evidence="4">Cofactor biosynthesis; tetrahydrofolylpolyglutamate biosynthesis.</text>
</comment>
<proteinExistence type="inferred from homology"/>
<dbReference type="InterPro" id="IPR045031">
    <property type="entry name" value="DHP_synth-like"/>
</dbReference>
<dbReference type="Proteomes" id="UP001597139">
    <property type="component" value="Unassembled WGS sequence"/>
</dbReference>
<evidence type="ECO:0000256" key="4">
    <source>
        <dbReference type="ARBA" id="ARBA00005150"/>
    </source>
</evidence>
<evidence type="ECO:0000259" key="20">
    <source>
        <dbReference type="PROSITE" id="PS50972"/>
    </source>
</evidence>
<comment type="similarity">
    <text evidence="5">In the C-terminal section; belongs to the DHPS family.</text>
</comment>
<dbReference type="NCBIfam" id="TIGR01496">
    <property type="entry name" value="DHPS"/>
    <property type="match status" value="1"/>
</dbReference>
<dbReference type="InterPro" id="IPR000489">
    <property type="entry name" value="Pterin-binding_dom"/>
</dbReference>
<comment type="cofactor">
    <cofactor evidence="2">
        <name>Mg(2+)</name>
        <dbReference type="ChEBI" id="CHEBI:18420"/>
    </cofactor>
</comment>
<evidence type="ECO:0000256" key="11">
    <source>
        <dbReference type="ARBA" id="ARBA00022741"/>
    </source>
</evidence>
<reference evidence="21 22" key="1">
    <citation type="journal article" date="2019" name="Int. J. Syst. Evol. Microbiol.">
        <title>The Global Catalogue of Microorganisms (GCM) 10K type strain sequencing project: providing services to taxonomists for standard genome sequencing and annotation.</title>
        <authorList>
            <consortium name="The Broad Institute Genomics Platform"/>
            <consortium name="The Broad Institute Genome Sequencing Center for Infectious Disease"/>
            <person name="Wu L."/>
            <person name="Ma J."/>
        </authorList>
    </citation>
    <scope>NUCLEOTIDE SEQUENCE [LARGE SCALE GENOMIC DNA]</scope>
    <source>
        <strain evidence="21 22">CGMCC 1.12859</strain>
    </source>
</reference>
<evidence type="ECO:0000256" key="6">
    <source>
        <dbReference type="ARBA" id="ARBA00012458"/>
    </source>
</evidence>
<keyword evidence="14" id="KW-0289">Folate biosynthesis</keyword>
<evidence type="ECO:0000256" key="13">
    <source>
        <dbReference type="ARBA" id="ARBA00022842"/>
    </source>
</evidence>
<dbReference type="PANTHER" id="PTHR20941">
    <property type="entry name" value="FOLATE SYNTHESIS PROTEINS"/>
    <property type="match status" value="1"/>
</dbReference>
<keyword evidence="12" id="KW-0067">ATP-binding</keyword>
<comment type="function">
    <text evidence="17">Can complement an H.volcanii mutant strain that is thymidine auxotroph because it lacks the two dihydrofolate reductase genes encoded by hdrA and hdrB.</text>
</comment>
<dbReference type="EC" id="2.5.1.15" evidence="6"/>
<keyword evidence="9 21" id="KW-0808">Transferase</keyword>
<dbReference type="GO" id="GO:0004326">
    <property type="term" value="F:tetrahydrofolylpolyglutamate synthase activity"/>
    <property type="evidence" value="ECO:0007669"/>
    <property type="project" value="UniProtKB-EC"/>
</dbReference>
<comment type="catalytic activity">
    <reaction evidence="16">
        <text>(6S)-5,6,7,8-tetrahydrofolyl-(gamma-L-Glu)(n) + L-glutamate + ATP = (6S)-5,6,7,8-tetrahydrofolyl-(gamma-L-Glu)(n+1) + ADP + phosphate + H(+)</text>
        <dbReference type="Rhea" id="RHEA:10580"/>
        <dbReference type="Rhea" id="RHEA-COMP:14738"/>
        <dbReference type="Rhea" id="RHEA-COMP:14740"/>
        <dbReference type="ChEBI" id="CHEBI:15378"/>
        <dbReference type="ChEBI" id="CHEBI:29985"/>
        <dbReference type="ChEBI" id="CHEBI:30616"/>
        <dbReference type="ChEBI" id="CHEBI:43474"/>
        <dbReference type="ChEBI" id="CHEBI:141005"/>
        <dbReference type="ChEBI" id="CHEBI:456216"/>
        <dbReference type="EC" id="6.3.2.17"/>
    </reaction>
</comment>
<evidence type="ECO:0000313" key="21">
    <source>
        <dbReference type="EMBL" id="MFD1567157.1"/>
    </source>
</evidence>
<dbReference type="CDD" id="cd00739">
    <property type="entry name" value="DHPS"/>
    <property type="match status" value="1"/>
</dbReference>
<evidence type="ECO:0000256" key="14">
    <source>
        <dbReference type="ARBA" id="ARBA00022909"/>
    </source>
</evidence>
<dbReference type="InterPro" id="IPR013221">
    <property type="entry name" value="Mur_ligase_cen"/>
</dbReference>